<dbReference type="Gene3D" id="3.90.79.10">
    <property type="entry name" value="Nucleoside Triphosphate Pyrophosphohydrolase"/>
    <property type="match status" value="1"/>
</dbReference>
<evidence type="ECO:0000259" key="2">
    <source>
        <dbReference type="PROSITE" id="PS51462"/>
    </source>
</evidence>
<dbReference type="PANTHER" id="PTHR21340">
    <property type="entry name" value="DIADENOSINE 5,5-P1,P4-TETRAPHOSPHATE PYROPHOSPHOHYDROLASE MUTT"/>
    <property type="match status" value="1"/>
</dbReference>
<dbReference type="RefSeq" id="WP_202335988.1">
    <property type="nucleotide sequence ID" value="NZ_CP068439.1"/>
</dbReference>
<proteinExistence type="predicted"/>
<sequence length="160" mass="18017">MPKESAGLLLYALKNKEWKVLLCHPGGPFWAKKDVGAWTIPKGEIKNGENIITAALRETKEELGIRPQGDFIQLTPVKQKGGKVVHALALEKDFDPNNLQSNKFSLEWPPKNGKLYTYPEIDKVAWFNFAAAKTKILEGQLPFINELEKILFKNSNPSMV</sequence>
<organism evidence="3 4">
    <name type="scientific">Aequorivita iocasae</name>
    <dbReference type="NCBI Taxonomy" id="2803865"/>
    <lineage>
        <taxon>Bacteria</taxon>
        <taxon>Pseudomonadati</taxon>
        <taxon>Bacteroidota</taxon>
        <taxon>Flavobacteriia</taxon>
        <taxon>Flavobacteriales</taxon>
        <taxon>Flavobacteriaceae</taxon>
        <taxon>Aequorivita</taxon>
    </lineage>
</organism>
<dbReference type="PANTHER" id="PTHR21340:SF7">
    <property type="entry name" value="NUDIX HYDROLASE DOMAIN-CONTAINING PROTEIN"/>
    <property type="match status" value="1"/>
</dbReference>
<dbReference type="CDD" id="cd04662">
    <property type="entry name" value="NUDIX_Hydrolase"/>
    <property type="match status" value="1"/>
</dbReference>
<dbReference type="PROSITE" id="PS00893">
    <property type="entry name" value="NUDIX_BOX"/>
    <property type="match status" value="1"/>
</dbReference>
<dbReference type="InterPro" id="IPR000086">
    <property type="entry name" value="NUDIX_hydrolase_dom"/>
</dbReference>
<protein>
    <submittedName>
        <fullName evidence="3">NUDIX domain-containing protein</fullName>
    </submittedName>
</protein>
<dbReference type="EMBL" id="CP068439">
    <property type="protein sequence ID" value="QQX76178.1"/>
    <property type="molecule type" value="Genomic_DNA"/>
</dbReference>
<reference evidence="3 4" key="1">
    <citation type="submission" date="2021-01" db="EMBL/GenBank/DDBJ databases">
        <title>Aequorivita sp. strain KX20305, a bacterium isolated from the sediment collected at a cold seep field in South China Sea.</title>
        <authorList>
            <person name="Zhang H."/>
            <person name="Li C."/>
        </authorList>
    </citation>
    <scope>NUCLEOTIDE SEQUENCE [LARGE SCALE GENOMIC DNA]</scope>
    <source>
        <strain evidence="3 4">KX20305</strain>
    </source>
</reference>
<evidence type="ECO:0000313" key="3">
    <source>
        <dbReference type="EMBL" id="QQX76178.1"/>
    </source>
</evidence>
<gene>
    <name evidence="3" type="ORF">JK629_12680</name>
</gene>
<evidence type="ECO:0000256" key="1">
    <source>
        <dbReference type="ARBA" id="ARBA00022801"/>
    </source>
</evidence>
<accession>A0ABX7DRJ9</accession>
<keyword evidence="1" id="KW-0378">Hydrolase</keyword>
<name>A0ABX7DRJ9_9FLAO</name>
<feature type="domain" description="Nudix hydrolase" evidence="2">
    <location>
        <begin position="1"/>
        <end position="154"/>
    </location>
</feature>
<dbReference type="PROSITE" id="PS51462">
    <property type="entry name" value="NUDIX"/>
    <property type="match status" value="1"/>
</dbReference>
<dbReference type="Pfam" id="PF00293">
    <property type="entry name" value="NUDIX"/>
    <property type="match status" value="1"/>
</dbReference>
<dbReference type="InterPro" id="IPR051325">
    <property type="entry name" value="Nudix_hydrolase_domain"/>
</dbReference>
<dbReference type="InterPro" id="IPR015797">
    <property type="entry name" value="NUDIX_hydrolase-like_dom_sf"/>
</dbReference>
<dbReference type="InterPro" id="IPR020084">
    <property type="entry name" value="NUDIX_hydrolase_CS"/>
</dbReference>
<dbReference type="SUPFAM" id="SSF55811">
    <property type="entry name" value="Nudix"/>
    <property type="match status" value="1"/>
</dbReference>
<dbReference type="Proteomes" id="UP000629420">
    <property type="component" value="Chromosome"/>
</dbReference>
<keyword evidence="4" id="KW-1185">Reference proteome</keyword>
<evidence type="ECO:0000313" key="4">
    <source>
        <dbReference type="Proteomes" id="UP000629420"/>
    </source>
</evidence>